<evidence type="ECO:0000256" key="3">
    <source>
        <dbReference type="SAM" id="MobiDB-lite"/>
    </source>
</evidence>
<name>A0A8H3CVB0_9AGAM</name>
<feature type="region of interest" description="Disordered" evidence="3">
    <location>
        <begin position="67"/>
        <end position="176"/>
    </location>
</feature>
<gene>
    <name evidence="5" type="ORF">RDB_LOCUS146493</name>
</gene>
<dbReference type="EMBL" id="CAJMWX010001551">
    <property type="protein sequence ID" value="CAE6495854.1"/>
    <property type="molecule type" value="Genomic_DNA"/>
</dbReference>
<dbReference type="AlphaFoldDB" id="A0A8H3CVB0"/>
<keyword evidence="2" id="KW-0539">Nucleus</keyword>
<comment type="caution">
    <text evidence="5">The sequence shown here is derived from an EMBL/GenBank/DDBJ whole genome shotgun (WGS) entry which is preliminary data.</text>
</comment>
<dbReference type="SUPFAM" id="SSF47459">
    <property type="entry name" value="HLH, helix-loop-helix DNA-binding domain"/>
    <property type="match status" value="1"/>
</dbReference>
<organism evidence="5 6">
    <name type="scientific">Rhizoctonia solani</name>
    <dbReference type="NCBI Taxonomy" id="456999"/>
    <lineage>
        <taxon>Eukaryota</taxon>
        <taxon>Fungi</taxon>
        <taxon>Dikarya</taxon>
        <taxon>Basidiomycota</taxon>
        <taxon>Agaricomycotina</taxon>
        <taxon>Agaricomycetes</taxon>
        <taxon>Cantharellales</taxon>
        <taxon>Ceratobasidiaceae</taxon>
        <taxon>Rhizoctonia</taxon>
    </lineage>
</organism>
<evidence type="ECO:0000259" key="4">
    <source>
        <dbReference type="PROSITE" id="PS50888"/>
    </source>
</evidence>
<protein>
    <recommendedName>
        <fullName evidence="4">BHLH domain-containing protein</fullName>
    </recommendedName>
</protein>
<feature type="compositionally biased region" description="Polar residues" evidence="3">
    <location>
        <begin position="67"/>
        <end position="93"/>
    </location>
</feature>
<feature type="compositionally biased region" description="Low complexity" evidence="3">
    <location>
        <begin position="107"/>
        <end position="122"/>
    </location>
</feature>
<dbReference type="PROSITE" id="PS50888">
    <property type="entry name" value="BHLH"/>
    <property type="match status" value="1"/>
</dbReference>
<dbReference type="PANTHER" id="PTHR10328:SF11">
    <property type="entry name" value="MAX-LIKE PROTEIN X"/>
    <property type="match status" value="1"/>
</dbReference>
<dbReference type="GO" id="GO:0003677">
    <property type="term" value="F:DNA binding"/>
    <property type="evidence" value="ECO:0007669"/>
    <property type="project" value="UniProtKB-KW"/>
</dbReference>
<dbReference type="PANTHER" id="PTHR10328">
    <property type="entry name" value="PROTEIN MAX MYC-ASSOCIATED FACTOR X"/>
    <property type="match status" value="1"/>
</dbReference>
<evidence type="ECO:0000256" key="1">
    <source>
        <dbReference type="ARBA" id="ARBA00023125"/>
    </source>
</evidence>
<reference evidence="5" key="1">
    <citation type="submission" date="2021-01" db="EMBL/GenBank/DDBJ databases">
        <authorList>
            <person name="Kaushik A."/>
        </authorList>
    </citation>
    <scope>NUCLEOTIDE SEQUENCE</scope>
    <source>
        <strain evidence="5">AG4-R118</strain>
    </source>
</reference>
<feature type="compositionally biased region" description="Low complexity" evidence="3">
    <location>
        <begin position="277"/>
        <end position="294"/>
    </location>
</feature>
<keyword evidence="1" id="KW-0238">DNA-binding</keyword>
<dbReference type="Pfam" id="PF00010">
    <property type="entry name" value="HLH"/>
    <property type="match status" value="1"/>
</dbReference>
<dbReference type="SMART" id="SM00353">
    <property type="entry name" value="HLH"/>
    <property type="match status" value="1"/>
</dbReference>
<feature type="compositionally biased region" description="Acidic residues" evidence="3">
    <location>
        <begin position="159"/>
        <end position="171"/>
    </location>
</feature>
<evidence type="ECO:0000313" key="6">
    <source>
        <dbReference type="Proteomes" id="UP000663888"/>
    </source>
</evidence>
<dbReference type="GO" id="GO:0090575">
    <property type="term" value="C:RNA polymerase II transcription regulator complex"/>
    <property type="evidence" value="ECO:0007669"/>
    <property type="project" value="TreeGrafter"/>
</dbReference>
<proteinExistence type="predicted"/>
<feature type="region of interest" description="Disordered" evidence="3">
    <location>
        <begin position="271"/>
        <end position="310"/>
    </location>
</feature>
<dbReference type="GO" id="GO:0003700">
    <property type="term" value="F:DNA-binding transcription factor activity"/>
    <property type="evidence" value="ECO:0007669"/>
    <property type="project" value="TreeGrafter"/>
</dbReference>
<dbReference type="InterPro" id="IPR036638">
    <property type="entry name" value="HLH_DNA-bd_sf"/>
</dbReference>
<sequence length="310" mass="34045">MDNHGSPHFTPSDNSFSYMGSNNEGYISYPNSYDMITSGSPAFNPLGLSNNMPSYPMTRVASPREFATTQTVSPPLTGSSSDVSGENLTNVTGYTAYGPMRRATRQSTSDSNTSSNSTHSRNGTGLVQRHNLRFPPGGPAASTVMAAGGRHRRRNSRTDDDDDDDDFESDGDAFRGAPQEVVVQRRREEIRKQRIESEQRRRDELRDGYRRLKDVLPVSNQKSSKVSLLDRATSHIKYLEMMQHQLQTNLTQSDLEVARLRQVNEALMLSAAERRSGAQQSASSQSAPPASAPSHNGSPKTEPATAATFN</sequence>
<accession>A0A8H3CVB0</accession>
<evidence type="ECO:0000256" key="2">
    <source>
        <dbReference type="ARBA" id="ARBA00023242"/>
    </source>
</evidence>
<dbReference type="GO" id="GO:0046983">
    <property type="term" value="F:protein dimerization activity"/>
    <property type="evidence" value="ECO:0007669"/>
    <property type="project" value="InterPro"/>
</dbReference>
<evidence type="ECO:0000313" key="5">
    <source>
        <dbReference type="EMBL" id="CAE6495854.1"/>
    </source>
</evidence>
<feature type="domain" description="BHLH" evidence="4">
    <location>
        <begin position="189"/>
        <end position="239"/>
    </location>
</feature>
<dbReference type="Gene3D" id="4.10.280.10">
    <property type="entry name" value="Helix-loop-helix DNA-binding domain"/>
    <property type="match status" value="1"/>
</dbReference>
<dbReference type="GO" id="GO:0045944">
    <property type="term" value="P:positive regulation of transcription by RNA polymerase II"/>
    <property type="evidence" value="ECO:0007669"/>
    <property type="project" value="TreeGrafter"/>
</dbReference>
<dbReference type="InterPro" id="IPR011598">
    <property type="entry name" value="bHLH_dom"/>
</dbReference>
<dbReference type="Proteomes" id="UP000663888">
    <property type="component" value="Unassembled WGS sequence"/>
</dbReference>